<proteinExistence type="predicted"/>
<organism evidence="2">
    <name type="scientific">marine sediment metagenome</name>
    <dbReference type="NCBI Taxonomy" id="412755"/>
    <lineage>
        <taxon>unclassified sequences</taxon>
        <taxon>metagenomes</taxon>
        <taxon>ecological metagenomes</taxon>
    </lineage>
</organism>
<evidence type="ECO:0000259" key="1">
    <source>
        <dbReference type="Pfam" id="PF11443"/>
    </source>
</evidence>
<comment type="caution">
    <text evidence="2">The sequence shown here is derived from an EMBL/GenBank/DDBJ whole genome shotgun (WGS) entry which is preliminary data.</text>
</comment>
<accession>X0UAU6</accession>
<dbReference type="PANTHER" id="PTHR31373:SF27">
    <property type="entry name" value="TROVE DOMAIN-CONTAINING PROTEIN"/>
    <property type="match status" value="1"/>
</dbReference>
<sequence>MSKDMFQSQRGKNYSIEYSWSNEIRELIAQYYFQLFRSADHSDIERRLNYLLSYFKKYHKIREKMIEDFKMLYKMIAETRDIKYGKGECYLSYQQLYIWWIFFPCMAKEALVSFVYIHGSWKDIKNLCLYIFQKTQNKNHPFIIFACEIMLSQLKIDMRSISTGNEKYISLAAKWAPRQRKKHSWLFTKMAKLNYPEFFYNAKKKSQYKKALRKAKTYFRKLLSNLNRKLETPQIYMCERKWSNINFNKLTSGTLKKYTYAFCNKTKREIIRYHDKDRFMTQDIFMNYIKNTVKLPSMIYEYELVKEALSLTDEIESNSFSEYKKFIINHQWLNLTAQHSTLKNIIPMVDISRYMSDIDNIPLLSAIGIGIRISENSNIFKNRLLLFAEYPIWVNLSECLTFVDKVLFIMKSISMCKGTSCRLYRAIEFLFDNLLL</sequence>
<feature type="non-terminal residue" evidence="2">
    <location>
        <position position="436"/>
    </location>
</feature>
<dbReference type="InterPro" id="IPR011205">
    <property type="entry name" value="UCP015417_vWA"/>
</dbReference>
<reference evidence="2" key="1">
    <citation type="journal article" date="2014" name="Front. Microbiol.">
        <title>High frequency of phylogenetically diverse reductive dehalogenase-homologous genes in deep subseafloor sedimentary metagenomes.</title>
        <authorList>
            <person name="Kawai M."/>
            <person name="Futagami T."/>
            <person name="Toyoda A."/>
            <person name="Takaki Y."/>
            <person name="Nishi S."/>
            <person name="Hori S."/>
            <person name="Arai W."/>
            <person name="Tsubouchi T."/>
            <person name="Morono Y."/>
            <person name="Uchiyama I."/>
            <person name="Ito T."/>
            <person name="Fujiyama A."/>
            <person name="Inagaki F."/>
            <person name="Takami H."/>
        </authorList>
    </citation>
    <scope>NUCLEOTIDE SEQUENCE</scope>
    <source>
        <strain evidence="2">Expedition CK06-06</strain>
    </source>
</reference>
<dbReference type="InterPro" id="IPR058580">
    <property type="entry name" value="DUF2828"/>
</dbReference>
<dbReference type="PANTHER" id="PTHR31373">
    <property type="entry name" value="OS06G0652100 PROTEIN"/>
    <property type="match status" value="1"/>
</dbReference>
<name>X0UAU6_9ZZZZ</name>
<dbReference type="EMBL" id="BARS01003740">
    <property type="protein sequence ID" value="GAF85620.1"/>
    <property type="molecule type" value="Genomic_DNA"/>
</dbReference>
<gene>
    <name evidence="2" type="ORF">S01H1_07247</name>
</gene>
<dbReference type="Pfam" id="PF11443">
    <property type="entry name" value="DUF2828"/>
    <property type="match status" value="1"/>
</dbReference>
<protein>
    <recommendedName>
        <fullName evidence="1">DUF2828 domain-containing protein</fullName>
    </recommendedName>
</protein>
<evidence type="ECO:0000313" key="2">
    <source>
        <dbReference type="EMBL" id="GAF85620.1"/>
    </source>
</evidence>
<dbReference type="AlphaFoldDB" id="X0UAU6"/>
<feature type="domain" description="DUF2828" evidence="1">
    <location>
        <begin position="152"/>
        <end position="278"/>
    </location>
</feature>